<comment type="caution">
    <text evidence="1">The sequence shown here is derived from an EMBL/GenBank/DDBJ whole genome shotgun (WGS) entry which is preliminary data.</text>
</comment>
<protein>
    <submittedName>
        <fullName evidence="1">Uncharacterized protein</fullName>
    </submittedName>
</protein>
<keyword evidence="2" id="KW-1185">Reference proteome</keyword>
<organism evidence="1 2">
    <name type="scientific">Stenotrophomonas nematodicola</name>
    <dbReference type="NCBI Taxonomy" id="2656746"/>
    <lineage>
        <taxon>Bacteria</taxon>
        <taxon>Pseudomonadati</taxon>
        <taxon>Pseudomonadota</taxon>
        <taxon>Gammaproteobacteria</taxon>
        <taxon>Lysobacterales</taxon>
        <taxon>Lysobacteraceae</taxon>
        <taxon>Stenotrophomonas</taxon>
    </lineage>
</organism>
<reference evidence="1 2" key="1">
    <citation type="submission" date="2024-09" db="EMBL/GenBank/DDBJ databases">
        <authorList>
            <consortium name="All-Russian atlas of soil microorganisms"/>
            <consortium name="as a basis for the search for new antimicrobial producers and enzymes with unique properties"/>
            <person name="Sokolova E.A."/>
            <person name="Voronina E.N."/>
        </authorList>
    </citation>
    <scope>NUCLEOTIDE SEQUENCE [LARGE SCALE GENOMIC DNA]</scope>
    <source>
        <strain evidence="1 2">AF-22b-331.1</strain>
    </source>
</reference>
<dbReference type="EMBL" id="JBHGCJ010000027">
    <property type="protein sequence ID" value="MFG6111749.1"/>
    <property type="molecule type" value="Genomic_DNA"/>
</dbReference>
<evidence type="ECO:0000313" key="2">
    <source>
        <dbReference type="Proteomes" id="UP001605261"/>
    </source>
</evidence>
<name>A0ABW7D3F6_9GAMM</name>
<sequence length="134" mass="14551">MQRLKRDVDRLISIRFDDIDALEQQLGTQLGPPGSDGRANVRKAHGGAIAGVALQEVELHSAGDNPEHARLLLKLGAPDLLMEGAPWPAAVLYPPHPDAPDANAYWSFEIQGAAVILGLDPDQRRLSYISISKR</sequence>
<evidence type="ECO:0000313" key="1">
    <source>
        <dbReference type="EMBL" id="MFG6111749.1"/>
    </source>
</evidence>
<dbReference type="RefSeq" id="WP_394164892.1">
    <property type="nucleotide sequence ID" value="NZ_JBHGCJ010000027.1"/>
</dbReference>
<proteinExistence type="predicted"/>
<accession>A0ABW7D3F6</accession>
<gene>
    <name evidence="1" type="ORF">ACEU0G_002092</name>
</gene>
<dbReference type="Proteomes" id="UP001605261">
    <property type="component" value="Unassembled WGS sequence"/>
</dbReference>